<dbReference type="Gene3D" id="3.90.79.10">
    <property type="entry name" value="Nucleoside Triphosphate Pyrophosphohydrolase"/>
    <property type="match status" value="1"/>
</dbReference>
<dbReference type="InterPro" id="IPR000086">
    <property type="entry name" value="NUDIX_hydrolase_dom"/>
</dbReference>
<dbReference type="Proteomes" id="UP001516400">
    <property type="component" value="Unassembled WGS sequence"/>
</dbReference>
<sequence>MDRCATCMFGILNYGVDITGYVKHPTLGICVWFQKRAANKQTWPGYWDNMVGGGLSVGRGILETAYKESEEEASVSKDLAKNLVSAGSVSFFYESERGLFPNTVFVFEIELPLDFTPVNTDGEVEEFELLPVGQVLDRICSNDFKTTSIPVVLDFLIRHGIINVENETELLKIIELLHVPLQSIYNSRFPRIVENILKENGENGTVKMNNI</sequence>
<dbReference type="PANTHER" id="PTHR13622:SF8">
    <property type="entry name" value="THIAMIN PYROPHOSPHOKINASE 1"/>
    <property type="match status" value="1"/>
</dbReference>
<dbReference type="InterPro" id="IPR015797">
    <property type="entry name" value="NUDIX_hydrolase-like_dom_sf"/>
</dbReference>
<dbReference type="FunFam" id="3.90.79.10:FF:000019">
    <property type="entry name" value="Thiamin pyrophosphokinase, putative"/>
    <property type="match status" value="1"/>
</dbReference>
<name>A0ABD2MSA3_9CUCU</name>
<evidence type="ECO:0000313" key="3">
    <source>
        <dbReference type="Proteomes" id="UP001516400"/>
    </source>
</evidence>
<dbReference type="AlphaFoldDB" id="A0ABD2MSA3"/>
<dbReference type="PROSITE" id="PS51462">
    <property type="entry name" value="NUDIX"/>
    <property type="match status" value="1"/>
</dbReference>
<gene>
    <name evidence="2" type="ORF">HHI36_008295</name>
</gene>
<protein>
    <recommendedName>
        <fullName evidence="1">Nudix hydrolase domain-containing protein</fullName>
    </recommendedName>
</protein>
<dbReference type="CDD" id="cd03676">
    <property type="entry name" value="NUDIX_Tnr3_like"/>
    <property type="match status" value="1"/>
</dbReference>
<feature type="domain" description="Nudix hydrolase" evidence="1">
    <location>
        <begin position="13"/>
        <end position="157"/>
    </location>
</feature>
<keyword evidence="3" id="KW-1185">Reference proteome</keyword>
<dbReference type="EMBL" id="JABFTP020000021">
    <property type="protein sequence ID" value="KAL3269213.1"/>
    <property type="molecule type" value="Genomic_DNA"/>
</dbReference>
<evidence type="ECO:0000259" key="1">
    <source>
        <dbReference type="PROSITE" id="PS51462"/>
    </source>
</evidence>
<accession>A0ABD2MSA3</accession>
<proteinExistence type="predicted"/>
<reference evidence="2 3" key="1">
    <citation type="journal article" date="2021" name="BMC Biol.">
        <title>Horizontally acquired antibacterial genes associated with adaptive radiation of ladybird beetles.</title>
        <authorList>
            <person name="Li H.S."/>
            <person name="Tang X.F."/>
            <person name="Huang Y.H."/>
            <person name="Xu Z.Y."/>
            <person name="Chen M.L."/>
            <person name="Du X.Y."/>
            <person name="Qiu B.Y."/>
            <person name="Chen P.T."/>
            <person name="Zhang W."/>
            <person name="Slipinski A."/>
            <person name="Escalona H.E."/>
            <person name="Waterhouse R.M."/>
            <person name="Zwick A."/>
            <person name="Pang H."/>
        </authorList>
    </citation>
    <scope>NUCLEOTIDE SEQUENCE [LARGE SCALE GENOMIC DNA]</scope>
    <source>
        <strain evidence="2">SYSU2018</strain>
    </source>
</reference>
<dbReference type="Pfam" id="PF00293">
    <property type="entry name" value="NUDIX"/>
    <property type="match status" value="1"/>
</dbReference>
<comment type="caution">
    <text evidence="2">The sequence shown here is derived from an EMBL/GenBank/DDBJ whole genome shotgun (WGS) entry which is preliminary data.</text>
</comment>
<dbReference type="SUPFAM" id="SSF55811">
    <property type="entry name" value="Nudix"/>
    <property type="match status" value="1"/>
</dbReference>
<dbReference type="GO" id="GO:0044715">
    <property type="term" value="F:8-oxo-dGDP phosphatase activity"/>
    <property type="evidence" value="ECO:0007669"/>
    <property type="project" value="UniProtKB-ARBA"/>
</dbReference>
<evidence type="ECO:0000313" key="2">
    <source>
        <dbReference type="EMBL" id="KAL3269213.1"/>
    </source>
</evidence>
<dbReference type="PANTHER" id="PTHR13622">
    <property type="entry name" value="THIAMIN PYROPHOSPHOKINASE"/>
    <property type="match status" value="1"/>
</dbReference>
<organism evidence="2 3">
    <name type="scientific">Cryptolaemus montrouzieri</name>
    <dbReference type="NCBI Taxonomy" id="559131"/>
    <lineage>
        <taxon>Eukaryota</taxon>
        <taxon>Metazoa</taxon>
        <taxon>Ecdysozoa</taxon>
        <taxon>Arthropoda</taxon>
        <taxon>Hexapoda</taxon>
        <taxon>Insecta</taxon>
        <taxon>Pterygota</taxon>
        <taxon>Neoptera</taxon>
        <taxon>Endopterygota</taxon>
        <taxon>Coleoptera</taxon>
        <taxon>Polyphaga</taxon>
        <taxon>Cucujiformia</taxon>
        <taxon>Coccinelloidea</taxon>
        <taxon>Coccinellidae</taxon>
        <taxon>Scymninae</taxon>
        <taxon>Scymnini</taxon>
        <taxon>Cryptolaemus</taxon>
    </lineage>
</organism>